<keyword evidence="3" id="KW-0804">Transcription</keyword>
<feature type="DNA-binding region" description="H-T-H motif" evidence="4">
    <location>
        <begin position="43"/>
        <end position="62"/>
    </location>
</feature>
<dbReference type="GO" id="GO:0003700">
    <property type="term" value="F:DNA-binding transcription factor activity"/>
    <property type="evidence" value="ECO:0007669"/>
    <property type="project" value="TreeGrafter"/>
</dbReference>
<reference evidence="7 8" key="1">
    <citation type="submission" date="2015-06" db="EMBL/GenBank/DDBJ databases">
        <authorList>
            <person name="Hoefler B.C."/>
            <person name="Straight P.D."/>
        </authorList>
    </citation>
    <scope>NUCLEOTIDE SEQUENCE [LARGE SCALE GENOMIC DNA]</scope>
    <source>
        <strain evidence="7 8">NRRL 3427</strain>
    </source>
</reference>
<keyword evidence="1" id="KW-0805">Transcription regulation</keyword>
<dbReference type="Pfam" id="PF00440">
    <property type="entry name" value="TetR_N"/>
    <property type="match status" value="1"/>
</dbReference>
<name>A0A0L8JMA3_STRVR</name>
<comment type="caution">
    <text evidence="7">The sequence shown here is derived from an EMBL/GenBank/DDBJ whole genome shotgun (WGS) entry which is preliminary data.</text>
</comment>
<dbReference type="AlphaFoldDB" id="A0A0L8JMA3"/>
<evidence type="ECO:0000313" key="8">
    <source>
        <dbReference type="Proteomes" id="UP000037023"/>
    </source>
</evidence>
<dbReference type="EMBL" id="LGUP01000369">
    <property type="protein sequence ID" value="KOG14745.1"/>
    <property type="molecule type" value="Genomic_DNA"/>
</dbReference>
<dbReference type="PROSITE" id="PS50977">
    <property type="entry name" value="HTH_TETR_2"/>
    <property type="match status" value="1"/>
</dbReference>
<evidence type="ECO:0000313" key="7">
    <source>
        <dbReference type="EMBL" id="KOG14745.1"/>
    </source>
</evidence>
<dbReference type="Pfam" id="PF17754">
    <property type="entry name" value="TetR_C_14"/>
    <property type="match status" value="1"/>
</dbReference>
<sequence>MTAMAAEPTPPPSLRERKKAKTRAAIRKATYRIAADEGWDAATLERIAEAAEVSPSTVVRYFPVREDIVLTDENDALMEAALRARPAGEEPLESLRAVVLEAVRAAFAEEPEAARLRARLMVEIPSVRARLTETTAATGRRLARAVAERTGRAADDLEVRIFTAAALGALREAAVYWAERDPADDLPALLNRTVDTLRSGLTTPPGRP</sequence>
<dbReference type="PANTHER" id="PTHR30055:SF234">
    <property type="entry name" value="HTH-TYPE TRANSCRIPTIONAL REGULATOR BETI"/>
    <property type="match status" value="1"/>
</dbReference>
<dbReference type="SUPFAM" id="SSF46689">
    <property type="entry name" value="Homeodomain-like"/>
    <property type="match status" value="1"/>
</dbReference>
<proteinExistence type="predicted"/>
<feature type="region of interest" description="Disordered" evidence="5">
    <location>
        <begin position="1"/>
        <end position="21"/>
    </location>
</feature>
<dbReference type="PANTHER" id="PTHR30055">
    <property type="entry name" value="HTH-TYPE TRANSCRIPTIONAL REGULATOR RUTR"/>
    <property type="match status" value="1"/>
</dbReference>
<dbReference type="InterPro" id="IPR001647">
    <property type="entry name" value="HTH_TetR"/>
</dbReference>
<keyword evidence="2 4" id="KW-0238">DNA-binding</keyword>
<dbReference type="InterPro" id="IPR050109">
    <property type="entry name" value="HTH-type_TetR-like_transc_reg"/>
</dbReference>
<protein>
    <submittedName>
        <fullName evidence="7">TetR family transcriptional regulator</fullName>
    </submittedName>
</protein>
<gene>
    <name evidence="7" type="ORF">ADK34_28335</name>
</gene>
<evidence type="ECO:0000256" key="4">
    <source>
        <dbReference type="PROSITE-ProRule" id="PRU00335"/>
    </source>
</evidence>
<dbReference type="RefSeq" id="WP_033207629.1">
    <property type="nucleotide sequence ID" value="NZ_LGUP01000369.1"/>
</dbReference>
<feature type="domain" description="HTH tetR-type" evidence="6">
    <location>
        <begin position="20"/>
        <end position="80"/>
    </location>
</feature>
<accession>A0A0L8JMA3</accession>
<dbReference type="Gene3D" id="1.10.357.10">
    <property type="entry name" value="Tetracycline Repressor, domain 2"/>
    <property type="match status" value="1"/>
</dbReference>
<dbReference type="InterPro" id="IPR041347">
    <property type="entry name" value="MftR_C"/>
</dbReference>
<dbReference type="Proteomes" id="UP000037023">
    <property type="component" value="Unassembled WGS sequence"/>
</dbReference>
<dbReference type="Gene3D" id="1.10.10.60">
    <property type="entry name" value="Homeodomain-like"/>
    <property type="match status" value="1"/>
</dbReference>
<evidence type="ECO:0000256" key="5">
    <source>
        <dbReference type="SAM" id="MobiDB-lite"/>
    </source>
</evidence>
<dbReference type="InterPro" id="IPR009057">
    <property type="entry name" value="Homeodomain-like_sf"/>
</dbReference>
<evidence type="ECO:0000256" key="2">
    <source>
        <dbReference type="ARBA" id="ARBA00023125"/>
    </source>
</evidence>
<organism evidence="7 8">
    <name type="scientific">Streptomyces viridochromogenes</name>
    <dbReference type="NCBI Taxonomy" id="1938"/>
    <lineage>
        <taxon>Bacteria</taxon>
        <taxon>Bacillati</taxon>
        <taxon>Actinomycetota</taxon>
        <taxon>Actinomycetes</taxon>
        <taxon>Kitasatosporales</taxon>
        <taxon>Streptomycetaceae</taxon>
        <taxon>Streptomyces</taxon>
    </lineage>
</organism>
<evidence type="ECO:0000259" key="6">
    <source>
        <dbReference type="PROSITE" id="PS50977"/>
    </source>
</evidence>
<evidence type="ECO:0000256" key="1">
    <source>
        <dbReference type="ARBA" id="ARBA00023015"/>
    </source>
</evidence>
<dbReference type="GO" id="GO:0000976">
    <property type="term" value="F:transcription cis-regulatory region binding"/>
    <property type="evidence" value="ECO:0007669"/>
    <property type="project" value="TreeGrafter"/>
</dbReference>
<dbReference type="PATRIC" id="fig|1938.6.peg.6072"/>
<evidence type="ECO:0000256" key="3">
    <source>
        <dbReference type="ARBA" id="ARBA00023163"/>
    </source>
</evidence>